<protein>
    <submittedName>
        <fullName evidence="2">Uncharacterized protein</fullName>
    </submittedName>
</protein>
<reference evidence="2 3" key="1">
    <citation type="submission" date="2023-12" db="EMBL/GenBank/DDBJ databases">
        <title>A high-quality genome assembly for Dillenia turbinata (Dilleniales).</title>
        <authorList>
            <person name="Chanderbali A."/>
        </authorList>
    </citation>
    <scope>NUCLEOTIDE SEQUENCE [LARGE SCALE GENOMIC DNA]</scope>
    <source>
        <strain evidence="2">LSX21</strain>
        <tissue evidence="2">Leaf</tissue>
    </source>
</reference>
<feature type="region of interest" description="Disordered" evidence="1">
    <location>
        <begin position="126"/>
        <end position="150"/>
    </location>
</feature>
<name>A0AAN8WHG4_9MAGN</name>
<dbReference type="Proteomes" id="UP001370490">
    <property type="component" value="Unassembled WGS sequence"/>
</dbReference>
<gene>
    <name evidence="2" type="ORF">RJ641_000046</name>
</gene>
<evidence type="ECO:0000313" key="2">
    <source>
        <dbReference type="EMBL" id="KAK6946573.1"/>
    </source>
</evidence>
<comment type="caution">
    <text evidence="2">The sequence shown here is derived from an EMBL/GenBank/DDBJ whole genome shotgun (WGS) entry which is preliminary data.</text>
</comment>
<accession>A0AAN8WHG4</accession>
<evidence type="ECO:0000256" key="1">
    <source>
        <dbReference type="SAM" id="MobiDB-lite"/>
    </source>
</evidence>
<feature type="non-terminal residue" evidence="2">
    <location>
        <position position="1"/>
    </location>
</feature>
<organism evidence="2 3">
    <name type="scientific">Dillenia turbinata</name>
    <dbReference type="NCBI Taxonomy" id="194707"/>
    <lineage>
        <taxon>Eukaryota</taxon>
        <taxon>Viridiplantae</taxon>
        <taxon>Streptophyta</taxon>
        <taxon>Embryophyta</taxon>
        <taxon>Tracheophyta</taxon>
        <taxon>Spermatophyta</taxon>
        <taxon>Magnoliopsida</taxon>
        <taxon>eudicotyledons</taxon>
        <taxon>Gunneridae</taxon>
        <taxon>Pentapetalae</taxon>
        <taxon>Dilleniales</taxon>
        <taxon>Dilleniaceae</taxon>
        <taxon>Dillenia</taxon>
    </lineage>
</organism>
<proteinExistence type="predicted"/>
<sequence length="150" mass="16580">SFGALELSHFASHLCTPLRSYRESNKEVLKSAIQEPKFISSFSSLQQTHFFGRYNISFMACNNKTATLTLFLLVILLIQQYFGLTAGSRLRELHAPVMAASSLVMPKPPSGSMEISFTVNPYKKMEEDAFRPTQPGPSPGVGHYAPPKAP</sequence>
<keyword evidence="3" id="KW-1185">Reference proteome</keyword>
<dbReference type="AlphaFoldDB" id="A0AAN8WHG4"/>
<evidence type="ECO:0000313" key="3">
    <source>
        <dbReference type="Proteomes" id="UP001370490"/>
    </source>
</evidence>
<dbReference type="EMBL" id="JBAMMX010000001">
    <property type="protein sequence ID" value="KAK6946573.1"/>
    <property type="molecule type" value="Genomic_DNA"/>
</dbReference>